<keyword evidence="1" id="KW-0805">Transcription regulation</keyword>
<dbReference type="KEGG" id="gtt:GUITHDRAFT_109942"/>
<dbReference type="EMBL" id="JH993006">
    <property type="protein sequence ID" value="EKX44159.1"/>
    <property type="molecule type" value="Genomic_DNA"/>
</dbReference>
<organism evidence="7">
    <name type="scientific">Guillardia theta (strain CCMP2712)</name>
    <name type="common">Cryptophyte</name>
    <dbReference type="NCBI Taxonomy" id="905079"/>
    <lineage>
        <taxon>Eukaryota</taxon>
        <taxon>Cryptophyceae</taxon>
        <taxon>Pyrenomonadales</taxon>
        <taxon>Geminigeraceae</taxon>
        <taxon>Guillardia</taxon>
    </lineage>
</organism>
<evidence type="ECO:0000313" key="8">
    <source>
        <dbReference type="EnsemblProtists" id="EKX44159"/>
    </source>
</evidence>
<feature type="compositionally biased region" description="Basic and acidic residues" evidence="5">
    <location>
        <begin position="57"/>
        <end position="72"/>
    </location>
</feature>
<dbReference type="PaxDb" id="55529-EKX44159"/>
<keyword evidence="2" id="KW-0238">DNA-binding</keyword>
<evidence type="ECO:0000313" key="9">
    <source>
        <dbReference type="Proteomes" id="UP000011087"/>
    </source>
</evidence>
<keyword evidence="3" id="KW-0804">Transcription</keyword>
<evidence type="ECO:0000256" key="1">
    <source>
        <dbReference type="ARBA" id="ARBA00023015"/>
    </source>
</evidence>
<dbReference type="PROSITE" id="PS51519">
    <property type="entry name" value="RWP_RK"/>
    <property type="match status" value="1"/>
</dbReference>
<keyword evidence="9" id="KW-1185">Reference proteome</keyword>
<reference evidence="7 9" key="1">
    <citation type="journal article" date="2012" name="Nature">
        <title>Algal genomes reveal evolutionary mosaicism and the fate of nucleomorphs.</title>
        <authorList>
            <consortium name="DOE Joint Genome Institute"/>
            <person name="Curtis B.A."/>
            <person name="Tanifuji G."/>
            <person name="Burki F."/>
            <person name="Gruber A."/>
            <person name="Irimia M."/>
            <person name="Maruyama S."/>
            <person name="Arias M.C."/>
            <person name="Ball S.G."/>
            <person name="Gile G.H."/>
            <person name="Hirakawa Y."/>
            <person name="Hopkins J.F."/>
            <person name="Kuo A."/>
            <person name="Rensing S.A."/>
            <person name="Schmutz J."/>
            <person name="Symeonidi A."/>
            <person name="Elias M."/>
            <person name="Eveleigh R.J."/>
            <person name="Herman E.K."/>
            <person name="Klute M.J."/>
            <person name="Nakayama T."/>
            <person name="Obornik M."/>
            <person name="Reyes-Prieto A."/>
            <person name="Armbrust E.V."/>
            <person name="Aves S.J."/>
            <person name="Beiko R.G."/>
            <person name="Coutinho P."/>
            <person name="Dacks J.B."/>
            <person name="Durnford D.G."/>
            <person name="Fast N.M."/>
            <person name="Green B.R."/>
            <person name="Grisdale C.J."/>
            <person name="Hempel F."/>
            <person name="Henrissat B."/>
            <person name="Hoppner M.P."/>
            <person name="Ishida K."/>
            <person name="Kim E."/>
            <person name="Koreny L."/>
            <person name="Kroth P.G."/>
            <person name="Liu Y."/>
            <person name="Malik S.B."/>
            <person name="Maier U.G."/>
            <person name="McRose D."/>
            <person name="Mock T."/>
            <person name="Neilson J.A."/>
            <person name="Onodera N.T."/>
            <person name="Poole A.M."/>
            <person name="Pritham E.J."/>
            <person name="Richards T.A."/>
            <person name="Rocap G."/>
            <person name="Roy S.W."/>
            <person name="Sarai C."/>
            <person name="Schaack S."/>
            <person name="Shirato S."/>
            <person name="Slamovits C.H."/>
            <person name="Spencer D.F."/>
            <person name="Suzuki S."/>
            <person name="Worden A.Z."/>
            <person name="Zauner S."/>
            <person name="Barry K."/>
            <person name="Bell C."/>
            <person name="Bharti A.K."/>
            <person name="Crow J.A."/>
            <person name="Grimwood J."/>
            <person name="Kramer R."/>
            <person name="Lindquist E."/>
            <person name="Lucas S."/>
            <person name="Salamov A."/>
            <person name="McFadden G.I."/>
            <person name="Lane C.E."/>
            <person name="Keeling P.J."/>
            <person name="Gray M.W."/>
            <person name="Grigoriev I.V."/>
            <person name="Archibald J.M."/>
        </authorList>
    </citation>
    <scope>NUCLEOTIDE SEQUENCE</scope>
    <source>
        <strain evidence="7 9">CCMP2712</strain>
    </source>
</reference>
<dbReference type="Proteomes" id="UP000011087">
    <property type="component" value="Unassembled WGS sequence"/>
</dbReference>
<dbReference type="OrthoDB" id="6270329at2759"/>
<feature type="domain" description="RWP-RK" evidence="6">
    <location>
        <begin position="1"/>
        <end position="74"/>
    </location>
</feature>
<dbReference type="GO" id="GO:0003677">
    <property type="term" value="F:DNA binding"/>
    <property type="evidence" value="ECO:0007669"/>
    <property type="project" value="UniProtKB-KW"/>
</dbReference>
<dbReference type="Pfam" id="PF02042">
    <property type="entry name" value="RWP-RK"/>
    <property type="match status" value="1"/>
</dbReference>
<evidence type="ECO:0000313" key="7">
    <source>
        <dbReference type="EMBL" id="EKX44159.1"/>
    </source>
</evidence>
<reference evidence="8" key="3">
    <citation type="submission" date="2015-06" db="UniProtKB">
        <authorList>
            <consortium name="EnsemblProtists"/>
        </authorList>
    </citation>
    <scope>IDENTIFICATION</scope>
</reference>
<dbReference type="HOGENOM" id="CLU_092984_4_1_1"/>
<dbReference type="GeneID" id="17300763"/>
<feature type="region of interest" description="Disordered" evidence="5">
    <location>
        <begin position="57"/>
        <end position="89"/>
    </location>
</feature>
<name>L1J7T0_GUITC</name>
<dbReference type="RefSeq" id="XP_005831139.1">
    <property type="nucleotide sequence ID" value="XM_005831082.1"/>
</dbReference>
<evidence type="ECO:0000259" key="6">
    <source>
        <dbReference type="PROSITE" id="PS51519"/>
    </source>
</evidence>
<evidence type="ECO:0000256" key="2">
    <source>
        <dbReference type="ARBA" id="ARBA00023125"/>
    </source>
</evidence>
<keyword evidence="4" id="KW-0539">Nucleus</keyword>
<dbReference type="EnsemblProtists" id="EKX44159">
    <property type="protein sequence ID" value="EKX44159"/>
    <property type="gene ID" value="GUITHDRAFT_109942"/>
</dbReference>
<evidence type="ECO:0000256" key="3">
    <source>
        <dbReference type="ARBA" id="ARBA00023163"/>
    </source>
</evidence>
<evidence type="ECO:0000256" key="4">
    <source>
        <dbReference type="ARBA" id="ARBA00023242"/>
    </source>
</evidence>
<evidence type="ECO:0000256" key="5">
    <source>
        <dbReference type="SAM" id="MobiDB-lite"/>
    </source>
</evidence>
<dbReference type="InterPro" id="IPR003035">
    <property type="entry name" value="RWP-RK_dom"/>
</dbReference>
<protein>
    <recommendedName>
        <fullName evidence="6">RWP-RK domain-containing protein</fullName>
    </recommendedName>
</protein>
<accession>L1J7T0</accession>
<sequence>MPSIITVQDVQALMTLSQREAAQELDISLTALKNACKKLGMGCWPYVKKEYHGAKNEGIETYSRMHDRQRSTEEDEREEKGEQEEQEELMKNFRTWRTPDLLDEIIHMMDTARK</sequence>
<feature type="compositionally biased region" description="Acidic residues" evidence="5">
    <location>
        <begin position="73"/>
        <end position="87"/>
    </location>
</feature>
<proteinExistence type="predicted"/>
<dbReference type="AlphaFoldDB" id="L1J7T0"/>
<gene>
    <name evidence="7" type="ORF">GUITHDRAFT_109942</name>
</gene>
<reference evidence="9" key="2">
    <citation type="submission" date="2012-11" db="EMBL/GenBank/DDBJ databases">
        <authorList>
            <person name="Kuo A."/>
            <person name="Curtis B.A."/>
            <person name="Tanifuji G."/>
            <person name="Burki F."/>
            <person name="Gruber A."/>
            <person name="Irimia M."/>
            <person name="Maruyama S."/>
            <person name="Arias M.C."/>
            <person name="Ball S.G."/>
            <person name="Gile G.H."/>
            <person name="Hirakawa Y."/>
            <person name="Hopkins J.F."/>
            <person name="Rensing S.A."/>
            <person name="Schmutz J."/>
            <person name="Symeonidi A."/>
            <person name="Elias M."/>
            <person name="Eveleigh R.J."/>
            <person name="Herman E.K."/>
            <person name="Klute M.J."/>
            <person name="Nakayama T."/>
            <person name="Obornik M."/>
            <person name="Reyes-Prieto A."/>
            <person name="Armbrust E.V."/>
            <person name="Aves S.J."/>
            <person name="Beiko R.G."/>
            <person name="Coutinho P."/>
            <person name="Dacks J.B."/>
            <person name="Durnford D.G."/>
            <person name="Fast N.M."/>
            <person name="Green B.R."/>
            <person name="Grisdale C."/>
            <person name="Hempe F."/>
            <person name="Henrissat B."/>
            <person name="Hoppner M.P."/>
            <person name="Ishida K.-I."/>
            <person name="Kim E."/>
            <person name="Koreny L."/>
            <person name="Kroth P.G."/>
            <person name="Liu Y."/>
            <person name="Malik S.-B."/>
            <person name="Maier U.G."/>
            <person name="McRose D."/>
            <person name="Mock T."/>
            <person name="Neilson J.A."/>
            <person name="Onodera N.T."/>
            <person name="Poole A.M."/>
            <person name="Pritham E.J."/>
            <person name="Richards T.A."/>
            <person name="Rocap G."/>
            <person name="Roy S.W."/>
            <person name="Sarai C."/>
            <person name="Schaack S."/>
            <person name="Shirato S."/>
            <person name="Slamovits C.H."/>
            <person name="Spencer D.F."/>
            <person name="Suzuki S."/>
            <person name="Worden A.Z."/>
            <person name="Zauner S."/>
            <person name="Barry K."/>
            <person name="Bell C."/>
            <person name="Bharti A.K."/>
            <person name="Crow J.A."/>
            <person name="Grimwood J."/>
            <person name="Kramer R."/>
            <person name="Lindquist E."/>
            <person name="Lucas S."/>
            <person name="Salamov A."/>
            <person name="McFadden G.I."/>
            <person name="Lane C.E."/>
            <person name="Keeling P.J."/>
            <person name="Gray M.W."/>
            <person name="Grigoriev I.V."/>
            <person name="Archibald J.M."/>
        </authorList>
    </citation>
    <scope>NUCLEOTIDE SEQUENCE</scope>
    <source>
        <strain evidence="9">CCMP2712</strain>
    </source>
</reference>